<keyword evidence="3" id="KW-0410">Iron transport</keyword>
<keyword evidence="2" id="KW-1003">Cell membrane</keyword>
<evidence type="ECO:0000256" key="3">
    <source>
        <dbReference type="ARBA" id="ARBA00022496"/>
    </source>
</evidence>
<comment type="caution">
    <text evidence="10">The sequence shown here is derived from an EMBL/GenBank/DDBJ whole genome shotgun (WGS) entry which is preliminary data.</text>
</comment>
<keyword evidence="7" id="KW-0406">Ion transport</keyword>
<evidence type="ECO:0000259" key="9">
    <source>
        <dbReference type="PROSITE" id="PS50893"/>
    </source>
</evidence>
<dbReference type="Proteomes" id="UP000476030">
    <property type="component" value="Unassembled WGS sequence"/>
</dbReference>
<dbReference type="InterPro" id="IPR050093">
    <property type="entry name" value="ABC_SmlMolc_Importer"/>
</dbReference>
<dbReference type="SMART" id="SM00382">
    <property type="entry name" value="AAA"/>
    <property type="match status" value="1"/>
</dbReference>
<evidence type="ECO:0000313" key="10">
    <source>
        <dbReference type="EMBL" id="MZR30853.1"/>
    </source>
</evidence>
<dbReference type="GO" id="GO:0015697">
    <property type="term" value="P:quaternary ammonium group transport"/>
    <property type="evidence" value="ECO:0007669"/>
    <property type="project" value="UniProtKB-ARBA"/>
</dbReference>
<protein>
    <submittedName>
        <fullName evidence="10">ATP-binding cassette domain-containing protein</fullName>
    </submittedName>
</protein>
<keyword evidence="6" id="KW-0408">Iron</keyword>
<evidence type="ECO:0000256" key="4">
    <source>
        <dbReference type="ARBA" id="ARBA00022741"/>
    </source>
</evidence>
<evidence type="ECO:0000256" key="1">
    <source>
        <dbReference type="ARBA" id="ARBA00022448"/>
    </source>
</evidence>
<evidence type="ECO:0000256" key="6">
    <source>
        <dbReference type="ARBA" id="ARBA00023004"/>
    </source>
</evidence>
<reference evidence="10 11" key="1">
    <citation type="submission" date="2019-12" db="EMBL/GenBank/DDBJ databases">
        <title>Snethiella sp. nov. sp. isolated from sea sand.</title>
        <authorList>
            <person name="Kim J."/>
            <person name="Jeong S.E."/>
            <person name="Jung H.S."/>
            <person name="Jeon C.O."/>
        </authorList>
    </citation>
    <scope>NUCLEOTIDE SEQUENCE [LARGE SCALE GENOMIC DNA]</scope>
    <source>
        <strain evidence="10 11">DP05</strain>
    </source>
</reference>
<accession>A0A6L8W8M2</accession>
<dbReference type="SUPFAM" id="SSF50331">
    <property type="entry name" value="MOP-like"/>
    <property type="match status" value="1"/>
</dbReference>
<sequence length="361" mass="39578">MSNLVFRNVRHQYDGENSVDIEYLEVGAGKLVCLLGPSGCGKSTTLRLAAGLESPLAGEISIQGEVMANDRVFVGPEDRRVGLMFQDYALFPHLTVEDNVAFGLSHLGVEERRARARAMLETVGMAPSARKYPHMLSGGEQQRVALARALAPSPRIILMDEPFSGLDVVLRNRVRDETLALLKEMGTTVLMVTHDPEEAMRMADEIVLMREGRIVQQGSAGALYNNPVNEFVASFLGEVNRVPAHRNGDVLETELGEILVESSLKDETITEILVRPEAIRFLPIVDPRAPTGEVVLSRNLGAYCLIDIVFESGFRVTARVGSFYQPKVGEKRSLSLNLSGVFIFSGPGKAQYVDKPISNIN</sequence>
<dbReference type="PROSITE" id="PS00211">
    <property type="entry name" value="ABC_TRANSPORTER_1"/>
    <property type="match status" value="1"/>
</dbReference>
<evidence type="ECO:0000256" key="5">
    <source>
        <dbReference type="ARBA" id="ARBA00022840"/>
    </source>
</evidence>
<evidence type="ECO:0000256" key="8">
    <source>
        <dbReference type="ARBA" id="ARBA00023136"/>
    </source>
</evidence>
<dbReference type="CDD" id="cd03259">
    <property type="entry name" value="ABC_Carb_Solutes_like"/>
    <property type="match status" value="1"/>
</dbReference>
<dbReference type="AlphaFoldDB" id="A0A6L8W8M2"/>
<dbReference type="InterPro" id="IPR003593">
    <property type="entry name" value="AAA+_ATPase"/>
</dbReference>
<gene>
    <name evidence="10" type="ORF">GQE98_09425</name>
</gene>
<dbReference type="PANTHER" id="PTHR42781">
    <property type="entry name" value="SPERMIDINE/PUTRESCINE IMPORT ATP-BINDING PROTEIN POTA"/>
    <property type="match status" value="1"/>
</dbReference>
<keyword evidence="4" id="KW-0547">Nucleotide-binding</keyword>
<evidence type="ECO:0000256" key="7">
    <source>
        <dbReference type="ARBA" id="ARBA00023065"/>
    </source>
</evidence>
<dbReference type="FunFam" id="3.40.50.300:FF:000425">
    <property type="entry name" value="Probable ABC transporter, ATP-binding subunit"/>
    <property type="match status" value="1"/>
</dbReference>
<keyword evidence="5 10" id="KW-0067">ATP-binding</keyword>
<proteinExistence type="predicted"/>
<feature type="domain" description="ABC transporter" evidence="9">
    <location>
        <begin position="4"/>
        <end position="236"/>
    </location>
</feature>
<dbReference type="SUPFAM" id="SSF52540">
    <property type="entry name" value="P-loop containing nucleoside triphosphate hydrolases"/>
    <property type="match status" value="1"/>
</dbReference>
<dbReference type="EMBL" id="WTUW01000002">
    <property type="protein sequence ID" value="MZR30853.1"/>
    <property type="molecule type" value="Genomic_DNA"/>
</dbReference>
<dbReference type="GO" id="GO:0016887">
    <property type="term" value="F:ATP hydrolysis activity"/>
    <property type="evidence" value="ECO:0007669"/>
    <property type="project" value="InterPro"/>
</dbReference>
<dbReference type="GO" id="GO:0005524">
    <property type="term" value="F:ATP binding"/>
    <property type="evidence" value="ECO:0007669"/>
    <property type="project" value="UniProtKB-KW"/>
</dbReference>
<dbReference type="Pfam" id="PF00005">
    <property type="entry name" value="ABC_tran"/>
    <property type="match status" value="1"/>
</dbReference>
<dbReference type="GO" id="GO:0015408">
    <property type="term" value="F:ABC-type ferric iron transporter activity"/>
    <property type="evidence" value="ECO:0007669"/>
    <property type="project" value="InterPro"/>
</dbReference>
<keyword evidence="1" id="KW-0813">Transport</keyword>
<dbReference type="InterPro" id="IPR003439">
    <property type="entry name" value="ABC_transporter-like_ATP-bd"/>
</dbReference>
<organism evidence="10 11">
    <name type="scientific">Sneathiella litorea</name>
    <dbReference type="NCBI Taxonomy" id="2606216"/>
    <lineage>
        <taxon>Bacteria</taxon>
        <taxon>Pseudomonadati</taxon>
        <taxon>Pseudomonadota</taxon>
        <taxon>Alphaproteobacteria</taxon>
        <taxon>Sneathiellales</taxon>
        <taxon>Sneathiellaceae</taxon>
        <taxon>Sneathiella</taxon>
    </lineage>
</organism>
<dbReference type="InterPro" id="IPR017871">
    <property type="entry name" value="ABC_transporter-like_CS"/>
</dbReference>
<evidence type="ECO:0000256" key="2">
    <source>
        <dbReference type="ARBA" id="ARBA00022475"/>
    </source>
</evidence>
<dbReference type="InterPro" id="IPR008995">
    <property type="entry name" value="Mo/tungstate-bd_C_term_dom"/>
</dbReference>
<name>A0A6L8W8M2_9PROT</name>
<keyword evidence="11" id="KW-1185">Reference proteome</keyword>
<dbReference type="PROSITE" id="PS50893">
    <property type="entry name" value="ABC_TRANSPORTER_2"/>
    <property type="match status" value="1"/>
</dbReference>
<evidence type="ECO:0000313" key="11">
    <source>
        <dbReference type="Proteomes" id="UP000476030"/>
    </source>
</evidence>
<keyword evidence="8" id="KW-0472">Membrane</keyword>
<dbReference type="RefSeq" id="WP_161315397.1">
    <property type="nucleotide sequence ID" value="NZ_WTUW01000002.1"/>
</dbReference>
<dbReference type="PANTHER" id="PTHR42781:SF4">
    <property type="entry name" value="SPERMIDINE_PUTRESCINE IMPORT ATP-BINDING PROTEIN POTA"/>
    <property type="match status" value="1"/>
</dbReference>
<dbReference type="InterPro" id="IPR015853">
    <property type="entry name" value="ABC_transpr_FbpC"/>
</dbReference>
<dbReference type="Gene3D" id="3.40.50.300">
    <property type="entry name" value="P-loop containing nucleotide triphosphate hydrolases"/>
    <property type="match status" value="1"/>
</dbReference>
<dbReference type="GO" id="GO:0016020">
    <property type="term" value="C:membrane"/>
    <property type="evidence" value="ECO:0007669"/>
    <property type="project" value="InterPro"/>
</dbReference>
<dbReference type="InterPro" id="IPR027417">
    <property type="entry name" value="P-loop_NTPase"/>
</dbReference>